<dbReference type="Proteomes" id="UP001500454">
    <property type="component" value="Unassembled WGS sequence"/>
</dbReference>
<evidence type="ECO:0008006" key="4">
    <source>
        <dbReference type="Google" id="ProtNLM"/>
    </source>
</evidence>
<dbReference type="Gene3D" id="2.40.128.140">
    <property type="entry name" value="Outer membrane protein"/>
    <property type="match status" value="1"/>
</dbReference>
<feature type="chain" id="PRO_5045828198" description="Lipid A deacylase LpxR family protein" evidence="1">
    <location>
        <begin position="20"/>
        <end position="325"/>
    </location>
</feature>
<dbReference type="Pfam" id="PF09982">
    <property type="entry name" value="LpxR"/>
    <property type="match status" value="1"/>
</dbReference>
<gene>
    <name evidence="2" type="ORF">GCM10023186_16750</name>
</gene>
<proteinExistence type="predicted"/>
<name>A0ABP8IXY0_9BACT</name>
<keyword evidence="1" id="KW-0732">Signal</keyword>
<evidence type="ECO:0000313" key="2">
    <source>
        <dbReference type="EMBL" id="GAA4379328.1"/>
    </source>
</evidence>
<reference evidence="3" key="1">
    <citation type="journal article" date="2019" name="Int. J. Syst. Evol. Microbiol.">
        <title>The Global Catalogue of Microorganisms (GCM) 10K type strain sequencing project: providing services to taxonomists for standard genome sequencing and annotation.</title>
        <authorList>
            <consortium name="The Broad Institute Genomics Platform"/>
            <consortium name="The Broad Institute Genome Sequencing Center for Infectious Disease"/>
            <person name="Wu L."/>
            <person name="Ma J."/>
        </authorList>
    </citation>
    <scope>NUCLEOTIDE SEQUENCE [LARGE SCALE GENOMIC DNA]</scope>
    <source>
        <strain evidence="3">JCM 17924</strain>
    </source>
</reference>
<evidence type="ECO:0000256" key="1">
    <source>
        <dbReference type="SAM" id="SignalP"/>
    </source>
</evidence>
<sequence length="325" mass="35708">MRYKIIGLLGLMLGRLGHAQQVAVPDSVGPDRIVAYSFANDAFFRTDYYFTQGMALNVVHPLLRRSPVNRLLLGGGNGTINYHGIKLYYDGFTPLRIQDPFIRLGDRPYASYIYAALYRVANSPARHQRLTSAINVGFIGPVAGAKGFQTAVHRWLDAPTPRGWDYQVRNDVVLGYQVTFEKQVAALPGVAELLGHATASAGTLHTFAGAGPRLRVGRLNPYFENLGVTARPRQSGLRRFQLYAQGQLEARLVGYNAALQGGLLRRDNPYTLSASQISRGVLRGSGGVVAAYNGFSVEAGAAYVSPEFRWARSHRWAHLTLQVAF</sequence>
<keyword evidence="3" id="KW-1185">Reference proteome</keyword>
<feature type="signal peptide" evidence="1">
    <location>
        <begin position="1"/>
        <end position="19"/>
    </location>
</feature>
<comment type="caution">
    <text evidence="2">The sequence shown here is derived from an EMBL/GenBank/DDBJ whole genome shotgun (WGS) entry which is preliminary data.</text>
</comment>
<dbReference type="InterPro" id="IPR018707">
    <property type="entry name" value="LpxR"/>
</dbReference>
<dbReference type="RefSeq" id="WP_345223050.1">
    <property type="nucleotide sequence ID" value="NZ_BAABHA010000002.1"/>
</dbReference>
<accession>A0ABP8IXY0</accession>
<protein>
    <recommendedName>
        <fullName evidence="4">Lipid A deacylase LpxR family protein</fullName>
    </recommendedName>
</protein>
<organism evidence="2 3">
    <name type="scientific">Hymenobacter koreensis</name>
    <dbReference type="NCBI Taxonomy" id="1084523"/>
    <lineage>
        <taxon>Bacteria</taxon>
        <taxon>Pseudomonadati</taxon>
        <taxon>Bacteroidota</taxon>
        <taxon>Cytophagia</taxon>
        <taxon>Cytophagales</taxon>
        <taxon>Hymenobacteraceae</taxon>
        <taxon>Hymenobacter</taxon>
    </lineage>
</organism>
<evidence type="ECO:0000313" key="3">
    <source>
        <dbReference type="Proteomes" id="UP001500454"/>
    </source>
</evidence>
<dbReference type="EMBL" id="BAABHA010000002">
    <property type="protein sequence ID" value="GAA4379328.1"/>
    <property type="molecule type" value="Genomic_DNA"/>
</dbReference>
<dbReference type="InterPro" id="IPR037107">
    <property type="entry name" value="Put_OMP_sf"/>
</dbReference>